<gene>
    <name evidence="2" type="ORF">GSLYS_00010222001</name>
</gene>
<feature type="region of interest" description="Disordered" evidence="1">
    <location>
        <begin position="1"/>
        <end position="112"/>
    </location>
</feature>
<reference evidence="2 3" key="1">
    <citation type="submission" date="2024-04" db="EMBL/GenBank/DDBJ databases">
        <authorList>
            <consortium name="Genoscope - CEA"/>
            <person name="William W."/>
        </authorList>
    </citation>
    <scope>NUCLEOTIDE SEQUENCE [LARGE SCALE GENOMIC DNA]</scope>
</reference>
<feature type="compositionally biased region" description="Low complexity" evidence="1">
    <location>
        <begin position="88"/>
        <end position="101"/>
    </location>
</feature>
<evidence type="ECO:0000256" key="1">
    <source>
        <dbReference type="SAM" id="MobiDB-lite"/>
    </source>
</evidence>
<evidence type="ECO:0000313" key="3">
    <source>
        <dbReference type="Proteomes" id="UP001497497"/>
    </source>
</evidence>
<name>A0AAV2HRE9_LYMST</name>
<evidence type="ECO:0000313" key="2">
    <source>
        <dbReference type="EMBL" id="CAL1536309.1"/>
    </source>
</evidence>
<dbReference type="EMBL" id="CAXITT010000226">
    <property type="protein sequence ID" value="CAL1536309.1"/>
    <property type="molecule type" value="Genomic_DNA"/>
</dbReference>
<accession>A0AAV2HRE9</accession>
<dbReference type="Proteomes" id="UP001497497">
    <property type="component" value="Unassembled WGS sequence"/>
</dbReference>
<dbReference type="AlphaFoldDB" id="A0AAV2HRE9"/>
<feature type="non-terminal residue" evidence="2">
    <location>
        <position position="112"/>
    </location>
</feature>
<sequence length="112" mass="11615">MAGLQNKEPSTQLKSKSASPQFDGVSNKELPSGHSPQTAVSAKTASRALSPPQKKKVSPAGSVMSSSYNSRVSNDSIRSPLNSKKRVGSSASSAKGKPPSSMESAKQRLSAK</sequence>
<comment type="caution">
    <text evidence="2">The sequence shown here is derived from an EMBL/GenBank/DDBJ whole genome shotgun (WGS) entry which is preliminary data.</text>
</comment>
<protein>
    <submittedName>
        <fullName evidence="2">Uncharacterized protein</fullName>
    </submittedName>
</protein>
<feature type="compositionally biased region" description="Polar residues" evidence="1">
    <location>
        <begin position="7"/>
        <end position="20"/>
    </location>
</feature>
<feature type="compositionally biased region" description="Low complexity" evidence="1">
    <location>
        <begin position="62"/>
        <end position="76"/>
    </location>
</feature>
<organism evidence="2 3">
    <name type="scientific">Lymnaea stagnalis</name>
    <name type="common">Great pond snail</name>
    <name type="synonym">Helix stagnalis</name>
    <dbReference type="NCBI Taxonomy" id="6523"/>
    <lineage>
        <taxon>Eukaryota</taxon>
        <taxon>Metazoa</taxon>
        <taxon>Spiralia</taxon>
        <taxon>Lophotrochozoa</taxon>
        <taxon>Mollusca</taxon>
        <taxon>Gastropoda</taxon>
        <taxon>Heterobranchia</taxon>
        <taxon>Euthyneura</taxon>
        <taxon>Panpulmonata</taxon>
        <taxon>Hygrophila</taxon>
        <taxon>Lymnaeoidea</taxon>
        <taxon>Lymnaeidae</taxon>
        <taxon>Lymnaea</taxon>
    </lineage>
</organism>
<feature type="compositionally biased region" description="Polar residues" evidence="1">
    <location>
        <begin position="34"/>
        <end position="44"/>
    </location>
</feature>
<keyword evidence="3" id="KW-1185">Reference proteome</keyword>
<proteinExistence type="predicted"/>